<evidence type="ECO:0000256" key="7">
    <source>
        <dbReference type="ARBA" id="ARBA00023136"/>
    </source>
</evidence>
<accession>A0AAJ2ESA5</accession>
<protein>
    <submittedName>
        <fullName evidence="10">4-amino-4-deoxy-L-arabinose transferase-like glycosyltransferase</fullName>
        <ecNumber evidence="10">2.4.1.-</ecNumber>
    </submittedName>
</protein>
<dbReference type="InterPro" id="IPR038731">
    <property type="entry name" value="RgtA/B/C-like"/>
</dbReference>
<comment type="subcellular location">
    <subcellularLocation>
        <location evidence="1">Cell membrane</location>
        <topology evidence="1">Multi-pass membrane protein</topology>
    </subcellularLocation>
</comment>
<evidence type="ECO:0000256" key="4">
    <source>
        <dbReference type="ARBA" id="ARBA00022679"/>
    </source>
</evidence>
<evidence type="ECO:0000256" key="8">
    <source>
        <dbReference type="SAM" id="Phobius"/>
    </source>
</evidence>
<dbReference type="Pfam" id="PF13231">
    <property type="entry name" value="PMT_2"/>
    <property type="match status" value="1"/>
</dbReference>
<sequence>MSGIAGQFQGAADTHPLETDSARWRSIALFSILGVTLFRIVCLAFNHTDLFVDEAQYWLWSREMAFGAYSKPPLIGWVIRLTTWMTGGEGTFDIRLAAPIMHAMTAAAMFYLGRMIYDARIGALAAIIYITLPGVSLSSLLISTDTPMLFFIVVSLILWRKLAAVRDDGGPLGLILAAGLGFAVGLGFLSKYAMAFLFPFVPLAALLDRNWRVHWSHAFLAGLVATAVVAPNLWWNYTHDFATARHTVSIAHWNTAGLNFGSALGFFGAQAGVVGPFVFIAMLMALRDMRTPTVRALCALSIPLLLLMTVQALVSRAFANWAVGAYAAGLLLATPWLAERPHWLRASLILNTVVAIILPLLTIFGTELRLPNGELALKRYLGRSALVSTAIADARRLDAHVLVASDRSFLAEMFYQLRDDHHIAPRAWNEGAEPPSSHYALLYPLLPGAETNALLLSRADSLPACIKDEPAEAQWVAAAGFMERATVGLWKIPAACLEGANHGP</sequence>
<evidence type="ECO:0000313" key="10">
    <source>
        <dbReference type="EMBL" id="MDR6102881.1"/>
    </source>
</evidence>
<dbReference type="GO" id="GO:0005886">
    <property type="term" value="C:plasma membrane"/>
    <property type="evidence" value="ECO:0007669"/>
    <property type="project" value="UniProtKB-SubCell"/>
</dbReference>
<dbReference type="AlphaFoldDB" id="A0AAJ2ESA5"/>
<dbReference type="PANTHER" id="PTHR33908">
    <property type="entry name" value="MANNOSYLTRANSFERASE YKCB-RELATED"/>
    <property type="match status" value="1"/>
</dbReference>
<keyword evidence="6 8" id="KW-1133">Transmembrane helix</keyword>
<feature type="transmembrane region" description="Helical" evidence="8">
    <location>
        <begin position="292"/>
        <end position="310"/>
    </location>
</feature>
<dbReference type="GO" id="GO:0009103">
    <property type="term" value="P:lipopolysaccharide biosynthetic process"/>
    <property type="evidence" value="ECO:0007669"/>
    <property type="project" value="UniProtKB-ARBA"/>
</dbReference>
<evidence type="ECO:0000256" key="1">
    <source>
        <dbReference type="ARBA" id="ARBA00004651"/>
    </source>
</evidence>
<dbReference type="EC" id="2.4.1.-" evidence="10"/>
<evidence type="ECO:0000256" key="6">
    <source>
        <dbReference type="ARBA" id="ARBA00022989"/>
    </source>
</evidence>
<feature type="transmembrane region" description="Helical" evidence="8">
    <location>
        <begin position="94"/>
        <end position="112"/>
    </location>
</feature>
<feature type="transmembrane region" description="Helical" evidence="8">
    <location>
        <begin position="214"/>
        <end position="235"/>
    </location>
</feature>
<evidence type="ECO:0000256" key="2">
    <source>
        <dbReference type="ARBA" id="ARBA00022475"/>
    </source>
</evidence>
<keyword evidence="7 8" id="KW-0472">Membrane</keyword>
<organism evidence="10 11">
    <name type="scientific">Agrobacterium larrymoorei</name>
    <dbReference type="NCBI Taxonomy" id="160699"/>
    <lineage>
        <taxon>Bacteria</taxon>
        <taxon>Pseudomonadati</taxon>
        <taxon>Pseudomonadota</taxon>
        <taxon>Alphaproteobacteria</taxon>
        <taxon>Hyphomicrobiales</taxon>
        <taxon>Rhizobiaceae</taxon>
        <taxon>Rhizobium/Agrobacterium group</taxon>
        <taxon>Agrobacterium</taxon>
    </lineage>
</organism>
<feature type="transmembrane region" description="Helical" evidence="8">
    <location>
        <begin position="317"/>
        <end position="337"/>
    </location>
</feature>
<feature type="transmembrane region" description="Helical" evidence="8">
    <location>
        <begin position="148"/>
        <end position="165"/>
    </location>
</feature>
<proteinExistence type="predicted"/>
<feature type="transmembrane region" description="Helical" evidence="8">
    <location>
        <begin position="343"/>
        <end position="364"/>
    </location>
</feature>
<dbReference type="InterPro" id="IPR050297">
    <property type="entry name" value="LipidA_mod_glycosyltrf_83"/>
</dbReference>
<name>A0AAJ2ESA5_9HYPH</name>
<feature type="transmembrane region" description="Helical" evidence="8">
    <location>
        <begin position="124"/>
        <end position="142"/>
    </location>
</feature>
<feature type="transmembrane region" description="Helical" evidence="8">
    <location>
        <begin position="172"/>
        <end position="194"/>
    </location>
</feature>
<dbReference type="PANTHER" id="PTHR33908:SF11">
    <property type="entry name" value="MEMBRANE PROTEIN"/>
    <property type="match status" value="1"/>
</dbReference>
<keyword evidence="2" id="KW-1003">Cell membrane</keyword>
<dbReference type="RefSeq" id="WP_309771446.1">
    <property type="nucleotide sequence ID" value="NZ_JAVIZC010000003.1"/>
</dbReference>
<dbReference type="Proteomes" id="UP001255601">
    <property type="component" value="Unassembled WGS sequence"/>
</dbReference>
<dbReference type="EMBL" id="JAVIZC010000003">
    <property type="protein sequence ID" value="MDR6102881.1"/>
    <property type="molecule type" value="Genomic_DNA"/>
</dbReference>
<evidence type="ECO:0000259" key="9">
    <source>
        <dbReference type="Pfam" id="PF13231"/>
    </source>
</evidence>
<feature type="transmembrane region" description="Helical" evidence="8">
    <location>
        <begin position="256"/>
        <end position="286"/>
    </location>
</feature>
<feature type="domain" description="Glycosyltransferase RgtA/B/C/D-like" evidence="9">
    <location>
        <begin position="70"/>
        <end position="235"/>
    </location>
</feature>
<keyword evidence="4 10" id="KW-0808">Transferase</keyword>
<dbReference type="GO" id="GO:0016763">
    <property type="term" value="F:pentosyltransferase activity"/>
    <property type="evidence" value="ECO:0007669"/>
    <property type="project" value="TreeGrafter"/>
</dbReference>
<reference evidence="10" key="1">
    <citation type="submission" date="2023-08" db="EMBL/GenBank/DDBJ databases">
        <title>Functional and genomic diversity of the sorghum phyllosphere microbiome.</title>
        <authorList>
            <person name="Shade A."/>
        </authorList>
    </citation>
    <scope>NUCLEOTIDE SEQUENCE</scope>
    <source>
        <strain evidence="10">SORGH_AS_0974</strain>
    </source>
</reference>
<feature type="transmembrane region" description="Helical" evidence="8">
    <location>
        <begin position="27"/>
        <end position="46"/>
    </location>
</feature>
<evidence type="ECO:0000256" key="5">
    <source>
        <dbReference type="ARBA" id="ARBA00022692"/>
    </source>
</evidence>
<gene>
    <name evidence="10" type="ORF">QE369_003078</name>
</gene>
<evidence type="ECO:0000313" key="11">
    <source>
        <dbReference type="Proteomes" id="UP001255601"/>
    </source>
</evidence>
<evidence type="ECO:0000256" key="3">
    <source>
        <dbReference type="ARBA" id="ARBA00022676"/>
    </source>
</evidence>
<comment type="caution">
    <text evidence="10">The sequence shown here is derived from an EMBL/GenBank/DDBJ whole genome shotgun (WGS) entry which is preliminary data.</text>
</comment>
<keyword evidence="3 10" id="KW-0328">Glycosyltransferase</keyword>
<keyword evidence="5 8" id="KW-0812">Transmembrane</keyword>